<sequence>MWSCVEPVSSVDESIVGVFCTNGLLRISSQQTITRAPTISGILQNNRLVIAVDSVIILFQDERRCNEAAFLDVEQTVETFTVSASGNIIVCGLSNGTICGLHISGVLLFEVPIDPTDRGTDGTSFAGICDAGNGQFLVQTARGAVYRVRVDEPKIVNNIDGISTEQLSSATGYERLLGKKFEDRIVCFIAFHHYWLGKQSGIPQIAAANSDTLIFYREQNVETVRLKPEYNGVKKMFALMNCIFALTNSGQLFEICPLTKLLSELPCTFRIDDLVTLQATSDVIEMLITTKADANGKKLMKIVNFPTMEVKQEMEMSEHTWLLQQPKNSANIYYIAGQTHKEPVVQEFELKILSETDPSLRLQKLLTIGRLDEAEVFANQFDLDVQLVYKARAKLLLDDLSSAGNQELAFDKLMQVLAAVDDTEYLTSIRDASIGDRTMKKRYLQFLLSKVPAGVTAEMDSVIDINERLLRIETLQLIDPFEIDQDWQQFVYHDNLPQLCTELFTKDMDAACLIWSRHFACILPQLDEAKVTALLRAIPKETSPLHVIQWLLHFVGPILHHLPQLMHQLVQFIVARAKSFQKLPGWPMIGLTFMEDAIKILQEVEFPLIDLRLQFDSNMDELQRLAGALRDLVTLKQQFNLLASLDCYMQEDMESTAFRLLQITPLALLARIVTEFLYKFFVGQETKLFHQIELYIQFLVANQYNSFWDQRCITLVELLYDEEQQLEMVLMILRAAPVPWSPTVASLLKYAASEHPTAKTILSEQNCQILKCLKIKYGWSLKASCNTRLLVQRVLKLHLPDMLGDIRAIVKAEPVLAFTTDLSVLTKLAEYGEIVTAAEYLDGLDKDRKAQCCRGTISMMIRMLDGGKIAKEQAMAYLEALQMLKHRAQPLQQKSIQQIVSIVQLRTEFGLAVTCHSFNDPSERSELLLAGIRFVLAKIKHNREQFLDLLLGAARRLASLLRYSLLECLHEVMLLLDNVHMSCLLAAQLPEMADLRRPEAFDPVHRIVSLLLAQQMQLLHANGCPGWVEDPLTFPICRELLYRTAGGSPAQTATRLELLRWIQIGVRYYPSGIGCESHRRTIVPEPVFNAMYERLLSDEGDGKGSKLTNGTNGALPTKGAAKRESLSAFDVVNDDFDQVTVPRNRHVQEQETIVKCVGLAIQMLLCQVRSGERSPTFAHLLHRVGPLDEVAISTEFQATLDHLTRTKQYPPVVNIVHLLMSYRSSIGLLIPASYAENVYRKSIKYMLSQKEPNYSSAIMALFTCENRGACLEYLRSSLTNESQRISLHTLLEFYYFTIGQEAKAVDERSQRLRYTLFHELCKLDPALKTKKAFVFHSQADLMKELKHKVIGVELLRKMSDAFSWDYQQMLVSQIVTFCSQQELSFTVRTDEFGHEQVLVHDTAEAMLAQLHPYLAEIENTVLLCTKLTKYMEQANSYFYEQLFAIFDILTQFSEVTDEIGLWRTILGYMQQELTGRRRHRPGQVELEAWMRVHPDGDMLPEIAKFRYPFTLIVRQPLKSLLKDDITIENYRKLLVLVNLKAKLEGLDSNEMNDYFCRSTVVNSINEYKIQHKERCQQSEWHRQTKNKAFLQSILRIVDSVIDLSSKLHILYYIACNALDGDDQVKAAHVCYMFARKHEHELAGIAEAKDKIEKIFRKYPVLRTQQLLQQNGVVDEKQYQLVKNPQELIRALYSESCFQKVKVNELAAVIGQLHDLDVEAIQLALLQKWLTMFGGPGVGDGFEGMMEETLYEDHNVSDASQEDETSVHECMARASYILSSWERSKSVEFLVAQLNSSVDASTGSSEIGKQLQIYQCFSKLVDDNCTSYQEFFTQNRYVALKCVHLMKSLGMHHLSIGKFEAADKMALLKMLWQSHATNPKGLEVLSLICIGYGIYAPQVWNGILKQMARLGLVANLRSLIDVVSAQRQLFGLEGYRMAWEILIKEPFRSANREQSLTEDAMLARSLVMIQKCPISFRLNLLEVADVCVNVNRVNMAAVLVGFATDEQREALKKLMANIAVPNLIEQIRELEEFGLVTTVTKVVCRELNLNESPDPAKRWR</sequence>
<dbReference type="EnsemblMetazoa" id="AATE017984-RA">
    <property type="protein sequence ID" value="AATE017984-PA.1"/>
    <property type="gene ID" value="AATE017984"/>
</dbReference>
<dbReference type="Pfam" id="PF24506">
    <property type="entry name" value="KNTC1_N"/>
    <property type="match status" value="1"/>
</dbReference>
<feature type="domain" description="RZZ complex subunit KNTC1/ROD C-terminal" evidence="1">
    <location>
        <begin position="1497"/>
        <end position="2043"/>
    </location>
</feature>
<protein>
    <submittedName>
        <fullName evidence="6">Uncharacterized protein</fullName>
    </submittedName>
</protein>
<evidence type="ECO:0000259" key="5">
    <source>
        <dbReference type="Pfam" id="PF24520"/>
    </source>
</evidence>
<evidence type="ECO:0000259" key="4">
    <source>
        <dbReference type="Pfam" id="PF24516"/>
    </source>
</evidence>
<dbReference type="PANTHER" id="PTHR15688">
    <property type="entry name" value="KINETOCHORE-ASSOCIATED PROTEIN 1"/>
    <property type="match status" value="1"/>
</dbReference>
<dbReference type="InterPro" id="IPR019527">
    <property type="entry name" value="RZZ-complex_KNTC1/ROD_C"/>
</dbReference>
<dbReference type="STRING" id="41427.A0A182JH45"/>
<dbReference type="InterPro" id="IPR057303">
    <property type="entry name" value="Rod_N"/>
</dbReference>
<dbReference type="Pfam" id="PF24504">
    <property type="entry name" value="Rod_N"/>
    <property type="match status" value="1"/>
</dbReference>
<dbReference type="Pfam" id="PF24516">
    <property type="entry name" value="ARM_KNTC1_2nd"/>
    <property type="match status" value="1"/>
</dbReference>
<evidence type="ECO:0000259" key="3">
    <source>
        <dbReference type="Pfam" id="PF24506"/>
    </source>
</evidence>
<dbReference type="InterPro" id="IPR055403">
    <property type="entry name" value="ARM_KNTC1_1st"/>
</dbReference>
<dbReference type="GO" id="GO:0007094">
    <property type="term" value="P:mitotic spindle assembly checkpoint signaling"/>
    <property type="evidence" value="ECO:0007669"/>
    <property type="project" value="TreeGrafter"/>
</dbReference>
<proteinExistence type="predicted"/>
<dbReference type="GO" id="GO:0000070">
    <property type="term" value="P:mitotic sister chromatid segregation"/>
    <property type="evidence" value="ECO:0007669"/>
    <property type="project" value="TreeGrafter"/>
</dbReference>
<reference evidence="6" key="1">
    <citation type="submission" date="2022-08" db="UniProtKB">
        <authorList>
            <consortium name="EnsemblMetazoa"/>
        </authorList>
    </citation>
    <scope>IDENTIFICATION</scope>
    <source>
        <strain evidence="6">EBRO</strain>
    </source>
</reference>
<feature type="domain" description="KNTC1 first ARM-repeats" evidence="5">
    <location>
        <begin position="364"/>
        <end position="591"/>
    </location>
</feature>
<accession>A0A182JH45</accession>
<dbReference type="InterPro" id="IPR055402">
    <property type="entry name" value="KNTC1_N"/>
</dbReference>
<feature type="domain" description="KNTC1 second ARM-repeats" evidence="4">
    <location>
        <begin position="704"/>
        <end position="812"/>
    </location>
</feature>
<evidence type="ECO:0000259" key="1">
    <source>
        <dbReference type="Pfam" id="PF10493"/>
    </source>
</evidence>
<dbReference type="InterPro" id="IPR055404">
    <property type="entry name" value="ARM_KNTC1_2nd"/>
</dbReference>
<dbReference type="GO" id="GO:0005828">
    <property type="term" value="C:kinetochore microtubule"/>
    <property type="evidence" value="ECO:0007669"/>
    <property type="project" value="TreeGrafter"/>
</dbReference>
<dbReference type="PANTHER" id="PTHR15688:SF1">
    <property type="entry name" value="KINETOCHORE-ASSOCIATED PROTEIN 1"/>
    <property type="match status" value="1"/>
</dbReference>
<dbReference type="GO" id="GO:0031267">
    <property type="term" value="F:small GTPase binding"/>
    <property type="evidence" value="ECO:0007669"/>
    <property type="project" value="TreeGrafter"/>
</dbReference>
<dbReference type="InterPro" id="IPR052802">
    <property type="entry name" value="KNTC1"/>
</dbReference>
<dbReference type="GO" id="GO:0005737">
    <property type="term" value="C:cytoplasm"/>
    <property type="evidence" value="ECO:0007669"/>
    <property type="project" value="TreeGrafter"/>
</dbReference>
<evidence type="ECO:0000313" key="6">
    <source>
        <dbReference type="EnsemblMetazoa" id="AATE017984-PA.1"/>
    </source>
</evidence>
<dbReference type="Pfam" id="PF24520">
    <property type="entry name" value="ARM_KNTC1_1st"/>
    <property type="match status" value="1"/>
</dbReference>
<dbReference type="GO" id="GO:1903394">
    <property type="term" value="P:protein localization to kinetochore involved in kinetochore assembly"/>
    <property type="evidence" value="ECO:0007669"/>
    <property type="project" value="TreeGrafter"/>
</dbReference>
<evidence type="ECO:0000259" key="2">
    <source>
        <dbReference type="Pfam" id="PF24504"/>
    </source>
</evidence>
<feature type="domain" description="KNTC1 N-terminal" evidence="3">
    <location>
        <begin position="16"/>
        <end position="103"/>
    </location>
</feature>
<organism evidence="6">
    <name type="scientific">Anopheles atroparvus</name>
    <name type="common">European mosquito</name>
    <dbReference type="NCBI Taxonomy" id="41427"/>
    <lineage>
        <taxon>Eukaryota</taxon>
        <taxon>Metazoa</taxon>
        <taxon>Ecdysozoa</taxon>
        <taxon>Arthropoda</taxon>
        <taxon>Hexapoda</taxon>
        <taxon>Insecta</taxon>
        <taxon>Pterygota</taxon>
        <taxon>Neoptera</taxon>
        <taxon>Endopterygota</taxon>
        <taxon>Diptera</taxon>
        <taxon>Nematocera</taxon>
        <taxon>Culicoidea</taxon>
        <taxon>Culicidae</taxon>
        <taxon>Anophelinae</taxon>
        <taxon>Anopheles</taxon>
    </lineage>
</organism>
<name>A0A182JH45_ANOAO</name>
<feature type="domain" description="Rod N-terminal" evidence="2">
    <location>
        <begin position="203"/>
        <end position="358"/>
    </location>
</feature>
<dbReference type="GO" id="GO:1990423">
    <property type="term" value="C:RZZ complex"/>
    <property type="evidence" value="ECO:0007669"/>
    <property type="project" value="TreeGrafter"/>
</dbReference>
<dbReference type="VEuPathDB" id="VectorBase:AATE017984"/>
<dbReference type="Pfam" id="PF10493">
    <property type="entry name" value="Rod_C"/>
    <property type="match status" value="1"/>
</dbReference>